<evidence type="ECO:0000256" key="5">
    <source>
        <dbReference type="ARBA" id="ARBA00022832"/>
    </source>
</evidence>
<comment type="caution">
    <text evidence="12">The sequence shown here is derived from an EMBL/GenBank/DDBJ whole genome shotgun (WGS) entry which is preliminary data.</text>
</comment>
<keyword evidence="3 9" id="KW-0444">Lipid biosynthesis</keyword>
<evidence type="ECO:0000256" key="8">
    <source>
        <dbReference type="ARBA" id="ARBA00023315"/>
    </source>
</evidence>
<gene>
    <name evidence="9" type="primary">fabH</name>
    <name evidence="12" type="ORF">Q4T40_20505</name>
</gene>
<comment type="subunit">
    <text evidence="9">Homodimer.</text>
</comment>
<dbReference type="PANTHER" id="PTHR34069:SF2">
    <property type="entry name" value="BETA-KETOACYL-[ACYL-CARRIER-PROTEIN] SYNTHASE III"/>
    <property type="match status" value="1"/>
</dbReference>
<dbReference type="Proteomes" id="UP001254848">
    <property type="component" value="Unassembled WGS sequence"/>
</dbReference>
<dbReference type="Gene3D" id="3.40.47.10">
    <property type="match status" value="1"/>
</dbReference>
<evidence type="ECO:0000256" key="4">
    <source>
        <dbReference type="ARBA" id="ARBA00022679"/>
    </source>
</evidence>
<dbReference type="CDD" id="cd00830">
    <property type="entry name" value="KAS_III"/>
    <property type="match status" value="1"/>
</dbReference>
<dbReference type="HAMAP" id="MF_01815">
    <property type="entry name" value="FabH"/>
    <property type="match status" value="1"/>
</dbReference>
<keyword evidence="7 9" id="KW-0275">Fatty acid biosynthesis</keyword>
<dbReference type="NCBIfam" id="TIGR00747">
    <property type="entry name" value="fabH"/>
    <property type="match status" value="1"/>
</dbReference>
<evidence type="ECO:0000259" key="10">
    <source>
        <dbReference type="Pfam" id="PF08541"/>
    </source>
</evidence>
<feature type="active site" evidence="9">
    <location>
        <position position="120"/>
    </location>
</feature>
<feature type="active site" evidence="9">
    <location>
        <position position="290"/>
    </location>
</feature>
<keyword evidence="4 9" id="KW-0808">Transferase</keyword>
<evidence type="ECO:0000256" key="1">
    <source>
        <dbReference type="ARBA" id="ARBA00008642"/>
    </source>
</evidence>
<comment type="pathway">
    <text evidence="9">Lipid metabolism; fatty acid biosynthesis.</text>
</comment>
<keyword evidence="6 9" id="KW-0443">Lipid metabolism</keyword>
<keyword evidence="5 9" id="KW-0276">Fatty acid metabolism</keyword>
<comment type="catalytic activity">
    <reaction evidence="9">
        <text>malonyl-[ACP] + acetyl-CoA + H(+) = 3-oxobutanoyl-[ACP] + CO2 + CoA</text>
        <dbReference type="Rhea" id="RHEA:12080"/>
        <dbReference type="Rhea" id="RHEA-COMP:9623"/>
        <dbReference type="Rhea" id="RHEA-COMP:9625"/>
        <dbReference type="ChEBI" id="CHEBI:15378"/>
        <dbReference type="ChEBI" id="CHEBI:16526"/>
        <dbReference type="ChEBI" id="CHEBI:57287"/>
        <dbReference type="ChEBI" id="CHEBI:57288"/>
        <dbReference type="ChEBI" id="CHEBI:78449"/>
        <dbReference type="ChEBI" id="CHEBI:78450"/>
        <dbReference type="EC" id="2.3.1.180"/>
    </reaction>
</comment>
<dbReference type="NCBIfam" id="NF006829">
    <property type="entry name" value="PRK09352.1"/>
    <property type="match status" value="1"/>
</dbReference>
<evidence type="ECO:0000259" key="11">
    <source>
        <dbReference type="Pfam" id="PF08545"/>
    </source>
</evidence>
<evidence type="ECO:0000256" key="3">
    <source>
        <dbReference type="ARBA" id="ARBA00022516"/>
    </source>
</evidence>
<comment type="similarity">
    <text evidence="1 9">Belongs to the thiolase-like superfamily. FabH family.</text>
</comment>
<evidence type="ECO:0000256" key="7">
    <source>
        <dbReference type="ARBA" id="ARBA00023160"/>
    </source>
</evidence>
<sequence length="333" mass="34622">MTGPSPGTGTNARIAGLGMYVPEKIVTSAEIAGRLNVSEEWIVSRVGVRERHIAAAGEAASAQGAVAAERALADAGVAPDEVDLLIVATQTPDRPVPSAACALQRRLGLSGAAFDLNAACSGFVYALTVGAQFIATGSYRNILVVGAEVVSHTVDWDDLSSCILIGDGAGAAVLQPTGPDRGILAWEMGADGRGGDFLTIPAGGSETPLTHEALDAKLDKVRMLGQEVFMFALRTVPAVTNRVLAMANLSLADVSLFVPHQANSHIIEAVARRLDLPEEKLMMNIDRYGNTVAASIPIALCEAMERGRIKSGDVVVLAGFGAGLTWGAAVVRW</sequence>
<evidence type="ECO:0000313" key="13">
    <source>
        <dbReference type="Proteomes" id="UP001254848"/>
    </source>
</evidence>
<comment type="caution">
    <text evidence="9">Lacks conserved residue(s) required for the propagation of feature annotation.</text>
</comment>
<evidence type="ECO:0000256" key="6">
    <source>
        <dbReference type="ARBA" id="ARBA00023098"/>
    </source>
</evidence>
<protein>
    <recommendedName>
        <fullName evidence="9">Beta-ketoacyl-[acyl-carrier-protein] synthase III</fullName>
        <shortName evidence="9">Beta-ketoacyl-ACP synthase III</shortName>
        <shortName evidence="9">KAS III</shortName>
        <ecNumber evidence="9">2.3.1.180</ecNumber>
    </recommendedName>
    <alternativeName>
        <fullName evidence="9">3-oxoacyl-[acyl-carrier-protein] synthase 3</fullName>
    </alternativeName>
    <alternativeName>
        <fullName evidence="9">3-oxoacyl-[acyl-carrier-protein] synthase III</fullName>
    </alternativeName>
</protein>
<dbReference type="RefSeq" id="WP_413782068.1">
    <property type="nucleotide sequence ID" value="NZ_JAUOZS010000001.1"/>
</dbReference>
<dbReference type="EC" id="2.3.1.180" evidence="9"/>
<proteinExistence type="inferred from homology"/>
<dbReference type="InterPro" id="IPR013747">
    <property type="entry name" value="ACP_syn_III_C"/>
</dbReference>
<feature type="active site" evidence="9">
    <location>
        <position position="260"/>
    </location>
</feature>
<comment type="function">
    <text evidence="9">Catalyzes the condensation reaction of fatty acid synthesis by the addition to an acyl acceptor of two carbons from malonyl-ACP. Catalyzes the first condensation reaction which initiates fatty acid synthesis and may therefore play a role in governing the total rate of fatty acid production. Possesses both acetoacetyl-ACP synthase and acetyl transacylase activities. Its substrate specificity determines the biosynthesis of branched-chain and/or straight-chain of fatty acids.</text>
</comment>
<keyword evidence="2 9" id="KW-0963">Cytoplasm</keyword>
<dbReference type="Pfam" id="PF08545">
    <property type="entry name" value="ACP_syn_III"/>
    <property type="match status" value="1"/>
</dbReference>
<accession>A0ABU3P3K5</accession>
<keyword evidence="9" id="KW-0511">Multifunctional enzyme</keyword>
<feature type="domain" description="Beta-ketoacyl-[acyl-carrier-protein] synthase III C-terminal" evidence="10">
    <location>
        <begin position="244"/>
        <end position="333"/>
    </location>
</feature>
<comment type="subcellular location">
    <subcellularLocation>
        <location evidence="9">Cytoplasm</location>
    </subcellularLocation>
</comment>
<reference evidence="12 13" key="1">
    <citation type="submission" date="2023-07" db="EMBL/GenBank/DDBJ databases">
        <title>The novel representative of Negativicutes class, Anaeroselena agilis gen. nov. sp. nov.</title>
        <authorList>
            <person name="Prokofeva M.I."/>
            <person name="Elcheninov A.G."/>
            <person name="Klyukina A."/>
            <person name="Kublanov I.V."/>
            <person name="Frolov E.N."/>
            <person name="Podosokorskaya O.A."/>
        </authorList>
    </citation>
    <scope>NUCLEOTIDE SEQUENCE [LARGE SCALE GENOMIC DNA]</scope>
    <source>
        <strain evidence="12 13">4137-cl</strain>
    </source>
</reference>
<dbReference type="GO" id="GO:0033818">
    <property type="term" value="F:beta-ketoacyl-acyl-carrier-protein synthase III activity"/>
    <property type="evidence" value="ECO:0007669"/>
    <property type="project" value="UniProtKB-EC"/>
</dbReference>
<dbReference type="EMBL" id="JAUOZS010000001">
    <property type="protein sequence ID" value="MDT8903615.1"/>
    <property type="molecule type" value="Genomic_DNA"/>
</dbReference>
<dbReference type="PANTHER" id="PTHR34069">
    <property type="entry name" value="3-OXOACYL-[ACYL-CARRIER-PROTEIN] SYNTHASE 3"/>
    <property type="match status" value="1"/>
</dbReference>
<name>A0ABU3P3K5_9FIRM</name>
<evidence type="ECO:0000256" key="2">
    <source>
        <dbReference type="ARBA" id="ARBA00022490"/>
    </source>
</evidence>
<dbReference type="SUPFAM" id="SSF53901">
    <property type="entry name" value="Thiolase-like"/>
    <property type="match status" value="1"/>
</dbReference>
<dbReference type="Pfam" id="PF08541">
    <property type="entry name" value="ACP_syn_III_C"/>
    <property type="match status" value="1"/>
</dbReference>
<evidence type="ECO:0000313" key="12">
    <source>
        <dbReference type="EMBL" id="MDT8903615.1"/>
    </source>
</evidence>
<dbReference type="InterPro" id="IPR004655">
    <property type="entry name" value="FabH"/>
</dbReference>
<feature type="domain" description="Beta-ketoacyl-[acyl-carrier-protein] synthase III N-terminal" evidence="11">
    <location>
        <begin position="114"/>
        <end position="192"/>
    </location>
</feature>
<dbReference type="InterPro" id="IPR016039">
    <property type="entry name" value="Thiolase-like"/>
</dbReference>
<keyword evidence="13" id="KW-1185">Reference proteome</keyword>
<dbReference type="InterPro" id="IPR013751">
    <property type="entry name" value="ACP_syn_III_N"/>
</dbReference>
<comment type="domain">
    <text evidence="9">The last Arg residue of the ACP-binding site is essential for the weak association between ACP/AcpP and FabH.</text>
</comment>
<organism evidence="12 13">
    <name type="scientific">Anaeroselena agilis</name>
    <dbReference type="NCBI Taxonomy" id="3063788"/>
    <lineage>
        <taxon>Bacteria</taxon>
        <taxon>Bacillati</taxon>
        <taxon>Bacillota</taxon>
        <taxon>Negativicutes</taxon>
        <taxon>Acetonemataceae</taxon>
        <taxon>Anaeroselena</taxon>
    </lineage>
</organism>
<keyword evidence="8 9" id="KW-0012">Acyltransferase</keyword>
<evidence type="ECO:0000256" key="9">
    <source>
        <dbReference type="HAMAP-Rule" id="MF_01815"/>
    </source>
</evidence>